<evidence type="ECO:0000256" key="1">
    <source>
        <dbReference type="SAM" id="SignalP"/>
    </source>
</evidence>
<protein>
    <submittedName>
        <fullName evidence="2">Trypsin-like peptidase domain-containing protein</fullName>
    </submittedName>
</protein>
<evidence type="ECO:0000313" key="3">
    <source>
        <dbReference type="Proteomes" id="UP000199513"/>
    </source>
</evidence>
<sequence length="317" mass="34253">MKQSYFFSFLILNLLLNILPINAQDLNCIPDIKCYTDWAVEANATVRIVVATLDGQGKRGTGILLNNESRNGRAFLLTAFHVIDLDDDGIISQAERNSILNGNNSFTFKYQTTSCNGNALDLAQYAFVNGAIVRAAYKPTDMALLELVGTIPVDVNYAGWNRAAGTPSSGVIIHHPSGSHARIATSSNITLDSDNQLRARYGTGTIARGSSGAGFFNQNHQVIGQLLGSSKDPFSLWRDDCVGCPASWSCPFYINRLSDSWLGGGTPDTQLKAWLSPNQNLSSISHLIPSRINGAEQVCANNSTTYSLELPATMNAT</sequence>
<dbReference type="InterPro" id="IPR043504">
    <property type="entry name" value="Peptidase_S1_PA_chymotrypsin"/>
</dbReference>
<gene>
    <name evidence="2" type="ORF">SAMN04488541_11171</name>
</gene>
<proteinExistence type="predicted"/>
<dbReference type="RefSeq" id="WP_143091095.1">
    <property type="nucleotide sequence ID" value="NZ_FONY01000117.1"/>
</dbReference>
<name>A0A1I2KDS1_9BACT</name>
<keyword evidence="1" id="KW-0732">Signal</keyword>
<dbReference type="InterPro" id="IPR009003">
    <property type="entry name" value="Peptidase_S1_PA"/>
</dbReference>
<keyword evidence="3" id="KW-1185">Reference proteome</keyword>
<dbReference type="STRING" id="1003.SAMN04488541_11171"/>
<feature type="signal peptide" evidence="1">
    <location>
        <begin position="1"/>
        <end position="23"/>
    </location>
</feature>
<dbReference type="AlphaFoldDB" id="A0A1I2KDS1"/>
<feature type="chain" id="PRO_5011435623" evidence="1">
    <location>
        <begin position="24"/>
        <end position="317"/>
    </location>
</feature>
<accession>A0A1I2KDS1</accession>
<dbReference type="OrthoDB" id="9342482at2"/>
<reference evidence="3" key="1">
    <citation type="submission" date="2016-10" db="EMBL/GenBank/DDBJ databases">
        <authorList>
            <person name="Varghese N."/>
            <person name="Submissions S."/>
        </authorList>
    </citation>
    <scope>NUCLEOTIDE SEQUENCE [LARGE SCALE GENOMIC DNA]</scope>
    <source>
        <strain>GEY</strain>
        <strain evidence="3">DSM 9560</strain>
    </source>
</reference>
<dbReference type="SUPFAM" id="SSF50494">
    <property type="entry name" value="Trypsin-like serine proteases"/>
    <property type="match status" value="1"/>
</dbReference>
<dbReference type="EMBL" id="FONY01000117">
    <property type="protein sequence ID" value="SFF65192.1"/>
    <property type="molecule type" value="Genomic_DNA"/>
</dbReference>
<organism evidence="2 3">
    <name type="scientific">Thermoflexibacter ruber</name>
    <dbReference type="NCBI Taxonomy" id="1003"/>
    <lineage>
        <taxon>Bacteria</taxon>
        <taxon>Pseudomonadati</taxon>
        <taxon>Bacteroidota</taxon>
        <taxon>Cytophagia</taxon>
        <taxon>Cytophagales</taxon>
        <taxon>Thermoflexibacteraceae</taxon>
        <taxon>Thermoflexibacter</taxon>
    </lineage>
</organism>
<dbReference type="Gene3D" id="2.40.10.10">
    <property type="entry name" value="Trypsin-like serine proteases"/>
    <property type="match status" value="2"/>
</dbReference>
<evidence type="ECO:0000313" key="2">
    <source>
        <dbReference type="EMBL" id="SFF65192.1"/>
    </source>
</evidence>
<dbReference type="Proteomes" id="UP000199513">
    <property type="component" value="Unassembled WGS sequence"/>
</dbReference>